<dbReference type="InterPro" id="IPR017939">
    <property type="entry name" value="G-Glutamylcylcotransferase"/>
</dbReference>
<dbReference type="Pfam" id="PF13772">
    <property type="entry name" value="AIG2_2"/>
    <property type="match status" value="1"/>
</dbReference>
<dbReference type="Gene3D" id="3.10.490.10">
    <property type="entry name" value="Gamma-glutamyl cyclotransferase-like"/>
    <property type="match status" value="1"/>
</dbReference>
<keyword evidence="6" id="KW-0732">Signal</keyword>
<dbReference type="EMBL" id="HBIW01006088">
    <property type="protein sequence ID" value="CAE0689614.1"/>
    <property type="molecule type" value="Transcribed_RNA"/>
</dbReference>
<organism evidence="7">
    <name type="scientific">Pelagomonas calceolata</name>
    <dbReference type="NCBI Taxonomy" id="35677"/>
    <lineage>
        <taxon>Eukaryota</taxon>
        <taxon>Sar</taxon>
        <taxon>Stramenopiles</taxon>
        <taxon>Ochrophyta</taxon>
        <taxon>Pelagophyceae</taxon>
        <taxon>Pelagomonadales</taxon>
        <taxon>Pelagomonadaceae</taxon>
        <taxon>Pelagomonas</taxon>
    </lineage>
</organism>
<feature type="active site" description="Proton acceptor" evidence="3">
    <location>
        <position position="104"/>
    </location>
</feature>
<evidence type="ECO:0000313" key="7">
    <source>
        <dbReference type="EMBL" id="CAE0689614.1"/>
    </source>
</evidence>
<dbReference type="AlphaFoldDB" id="A0A7S4E508"/>
<gene>
    <name evidence="7" type="ORF">PCAL00307_LOCUS5048</name>
    <name evidence="8" type="ORF">PECAL_4P24530</name>
</gene>
<reference evidence="8" key="2">
    <citation type="submission" date="2021-11" db="EMBL/GenBank/DDBJ databases">
        <authorList>
            <consortium name="Genoscope - CEA"/>
            <person name="William W."/>
        </authorList>
    </citation>
    <scope>NUCLEOTIDE SEQUENCE</scope>
</reference>
<evidence type="ECO:0000256" key="2">
    <source>
        <dbReference type="ARBA" id="ARBA00023239"/>
    </source>
</evidence>
<evidence type="ECO:0000256" key="4">
    <source>
        <dbReference type="PIRSR" id="PIRSR617939-2"/>
    </source>
</evidence>
<dbReference type="InterPro" id="IPR036568">
    <property type="entry name" value="GGCT-like_sf"/>
</dbReference>
<feature type="chain" id="PRO_5035593737" description="gamma-glutamylcyclotransferase" evidence="6">
    <location>
        <begin position="20"/>
        <end position="199"/>
    </location>
</feature>
<sequence>MLLRSLLLVVASYTYDASAALLGDRISYLAYGSNLHPAVFERRRGIKPLAMSPAVAPGWRLAFDLRGGGAEPSFASARPDARRELYGALYDLTPSDWARVCASEGVPFGYVVCPVRCRKLDDGEYEWGYTLAAAPGPMRIANEADEPVPSERYLGYLREGARLSGLPDSWCSYLDDMSRDPTAPLPIPAEDTAWAKGRK</sequence>
<protein>
    <recommendedName>
        <fullName evidence="1">gamma-glutamylcyclotransferase</fullName>
        <ecNumber evidence="1">4.3.2.9</ecNumber>
    </recommendedName>
</protein>
<dbReference type="SUPFAM" id="SSF110857">
    <property type="entry name" value="Gamma-glutamyl cyclotransferase-like"/>
    <property type="match status" value="1"/>
</dbReference>
<feature type="signal peptide" evidence="6">
    <location>
        <begin position="1"/>
        <end position="19"/>
    </location>
</feature>
<proteinExistence type="predicted"/>
<evidence type="ECO:0000313" key="8">
    <source>
        <dbReference type="EMBL" id="CAH0375130.1"/>
    </source>
</evidence>
<evidence type="ECO:0000256" key="5">
    <source>
        <dbReference type="SAM" id="MobiDB-lite"/>
    </source>
</evidence>
<accession>A0A7S4E508</accession>
<feature type="region of interest" description="Disordered" evidence="5">
    <location>
        <begin position="180"/>
        <end position="199"/>
    </location>
</feature>
<evidence type="ECO:0000256" key="6">
    <source>
        <dbReference type="SAM" id="SignalP"/>
    </source>
</evidence>
<feature type="binding site" evidence="4">
    <location>
        <position position="153"/>
    </location>
    <ligand>
        <name>substrate</name>
    </ligand>
</feature>
<dbReference type="OrthoDB" id="2017317at2759"/>
<dbReference type="InterPro" id="IPR013024">
    <property type="entry name" value="GGCT-like"/>
</dbReference>
<evidence type="ECO:0000256" key="1">
    <source>
        <dbReference type="ARBA" id="ARBA00012346"/>
    </source>
</evidence>
<keyword evidence="9" id="KW-1185">Reference proteome</keyword>
<dbReference type="Proteomes" id="UP000789595">
    <property type="component" value="Unassembled WGS sequence"/>
</dbReference>
<feature type="binding site" evidence="4">
    <location>
        <begin position="28"/>
        <end position="33"/>
    </location>
    <ligand>
        <name>substrate</name>
    </ligand>
</feature>
<evidence type="ECO:0000313" key="9">
    <source>
        <dbReference type="Proteomes" id="UP000789595"/>
    </source>
</evidence>
<dbReference type="PANTHER" id="PTHR12935">
    <property type="entry name" value="GAMMA-GLUTAMYLCYCLOTRANSFERASE"/>
    <property type="match status" value="1"/>
</dbReference>
<dbReference type="EMBL" id="CAKKNE010000004">
    <property type="protein sequence ID" value="CAH0375130.1"/>
    <property type="molecule type" value="Genomic_DNA"/>
</dbReference>
<reference evidence="7" key="1">
    <citation type="submission" date="2021-01" db="EMBL/GenBank/DDBJ databases">
        <authorList>
            <person name="Corre E."/>
            <person name="Pelletier E."/>
            <person name="Niang G."/>
            <person name="Scheremetjew M."/>
            <person name="Finn R."/>
            <person name="Kale V."/>
            <person name="Holt S."/>
            <person name="Cochrane G."/>
            <person name="Meng A."/>
            <person name="Brown T."/>
            <person name="Cohen L."/>
        </authorList>
    </citation>
    <scope>NUCLEOTIDE SEQUENCE</scope>
    <source>
        <strain evidence="7">CCMP1756</strain>
    </source>
</reference>
<name>A0A7S4E508_9STRA</name>
<evidence type="ECO:0000256" key="3">
    <source>
        <dbReference type="PIRSR" id="PIRSR617939-1"/>
    </source>
</evidence>
<dbReference type="PANTHER" id="PTHR12935:SF0">
    <property type="entry name" value="GAMMA-GLUTAMYLCYCLOTRANSFERASE"/>
    <property type="match status" value="1"/>
</dbReference>
<dbReference type="EC" id="4.3.2.9" evidence="1"/>
<keyword evidence="2" id="KW-0456">Lyase</keyword>
<dbReference type="GO" id="GO:0003839">
    <property type="term" value="F:gamma-glutamylcyclotransferase activity"/>
    <property type="evidence" value="ECO:0007669"/>
    <property type="project" value="UniProtKB-EC"/>
</dbReference>
<dbReference type="CDD" id="cd06661">
    <property type="entry name" value="GGCT_like"/>
    <property type="match status" value="1"/>
</dbReference>